<dbReference type="GO" id="GO:0005737">
    <property type="term" value="C:cytoplasm"/>
    <property type="evidence" value="ECO:0007669"/>
    <property type="project" value="TreeGrafter"/>
</dbReference>
<evidence type="ECO:0000256" key="3">
    <source>
        <dbReference type="ARBA" id="ARBA00022737"/>
    </source>
</evidence>
<dbReference type="InterPro" id="IPR045095">
    <property type="entry name" value="ACDP"/>
</dbReference>
<feature type="compositionally biased region" description="Polar residues" evidence="7">
    <location>
        <begin position="430"/>
        <end position="462"/>
    </location>
</feature>
<comment type="caution">
    <text evidence="10">The sequence shown here is derived from an EMBL/GenBank/DDBJ whole genome shotgun (WGS) entry which is preliminary data.</text>
</comment>
<proteinExistence type="predicted"/>
<dbReference type="InterPro" id="IPR046342">
    <property type="entry name" value="CBS_dom_sf"/>
</dbReference>
<evidence type="ECO:0000256" key="6">
    <source>
        <dbReference type="PROSITE-ProRule" id="PRU01193"/>
    </source>
</evidence>
<name>A0A0G2HAA3_PHACM</name>
<evidence type="ECO:0000259" key="9">
    <source>
        <dbReference type="PROSITE" id="PS51846"/>
    </source>
</evidence>
<protein>
    <recommendedName>
        <fullName evidence="9">CNNM transmembrane domain-containing protein</fullName>
    </recommendedName>
</protein>
<keyword evidence="5 6" id="KW-0472">Membrane</keyword>
<dbReference type="AlphaFoldDB" id="A0A0G2HAA3"/>
<dbReference type="PROSITE" id="PS51846">
    <property type="entry name" value="CNNM"/>
    <property type="match status" value="1"/>
</dbReference>
<dbReference type="GO" id="GO:0030026">
    <property type="term" value="P:intracellular manganese ion homeostasis"/>
    <property type="evidence" value="ECO:0007669"/>
    <property type="project" value="TreeGrafter"/>
</dbReference>
<feature type="domain" description="CNNM transmembrane" evidence="9">
    <location>
        <begin position="1"/>
        <end position="157"/>
    </location>
</feature>
<evidence type="ECO:0000313" key="11">
    <source>
        <dbReference type="Proteomes" id="UP000053317"/>
    </source>
</evidence>
<organism evidence="10 11">
    <name type="scientific">Phaeomoniella chlamydospora</name>
    <name type="common">Phaeoacremonium chlamydosporum</name>
    <dbReference type="NCBI Taxonomy" id="158046"/>
    <lineage>
        <taxon>Eukaryota</taxon>
        <taxon>Fungi</taxon>
        <taxon>Dikarya</taxon>
        <taxon>Ascomycota</taxon>
        <taxon>Pezizomycotina</taxon>
        <taxon>Eurotiomycetes</taxon>
        <taxon>Chaetothyriomycetidae</taxon>
        <taxon>Phaeomoniellales</taxon>
        <taxon>Phaeomoniellaceae</taxon>
        <taxon>Phaeomoniella</taxon>
    </lineage>
</organism>
<dbReference type="Gene3D" id="3.10.580.10">
    <property type="entry name" value="CBS-domain"/>
    <property type="match status" value="1"/>
</dbReference>
<dbReference type="Proteomes" id="UP000053317">
    <property type="component" value="Unassembled WGS sequence"/>
</dbReference>
<dbReference type="PANTHER" id="PTHR12064">
    <property type="entry name" value="METAL TRANSPORTER CNNM"/>
    <property type="match status" value="1"/>
</dbReference>
<evidence type="ECO:0000256" key="7">
    <source>
        <dbReference type="SAM" id="MobiDB-lite"/>
    </source>
</evidence>
<feature type="compositionally biased region" description="Low complexity" evidence="7">
    <location>
        <begin position="406"/>
        <end position="429"/>
    </location>
</feature>
<evidence type="ECO:0000256" key="5">
    <source>
        <dbReference type="ARBA" id="ARBA00023136"/>
    </source>
</evidence>
<evidence type="ECO:0000256" key="4">
    <source>
        <dbReference type="ARBA" id="ARBA00022989"/>
    </source>
</evidence>
<dbReference type="FunFam" id="3.10.580.10:FF:000006">
    <property type="entry name" value="DUF21 and CBS domain protein"/>
    <property type="match status" value="1"/>
</dbReference>
<reference evidence="10 11" key="1">
    <citation type="submission" date="2015-05" db="EMBL/GenBank/DDBJ databases">
        <title>Distinctive expansion of gene families associated with plant cell wall degradation and secondary metabolism in the genomes of grapevine trunk pathogens.</title>
        <authorList>
            <person name="Lawrence D.P."/>
            <person name="Travadon R."/>
            <person name="Rolshausen P.E."/>
            <person name="Baumgartner K."/>
        </authorList>
    </citation>
    <scope>NUCLEOTIDE SEQUENCE [LARGE SCALE GENOMIC DNA]</scope>
    <source>
        <strain evidence="10">UCRPC4</strain>
    </source>
</reference>
<dbReference type="Pfam" id="PF01595">
    <property type="entry name" value="CNNM"/>
    <property type="match status" value="1"/>
</dbReference>
<feature type="transmembrane region" description="Helical" evidence="8">
    <location>
        <begin position="93"/>
        <end position="113"/>
    </location>
</feature>
<reference evidence="10 11" key="2">
    <citation type="submission" date="2015-05" db="EMBL/GenBank/DDBJ databases">
        <authorList>
            <person name="Morales-Cruz A."/>
            <person name="Amrine K.C."/>
            <person name="Cantu D."/>
        </authorList>
    </citation>
    <scope>NUCLEOTIDE SEQUENCE [LARGE SCALE GENOMIC DNA]</scope>
    <source>
        <strain evidence="10">UCRPC4</strain>
    </source>
</reference>
<keyword evidence="11" id="KW-1185">Reference proteome</keyword>
<feature type="compositionally biased region" description="Acidic residues" evidence="7">
    <location>
        <begin position="486"/>
        <end position="498"/>
    </location>
</feature>
<dbReference type="GO" id="GO:0016020">
    <property type="term" value="C:membrane"/>
    <property type="evidence" value="ECO:0007669"/>
    <property type="project" value="UniProtKB-SubCell"/>
</dbReference>
<keyword evidence="4 6" id="KW-1133">Transmembrane helix</keyword>
<dbReference type="InterPro" id="IPR002550">
    <property type="entry name" value="CNNM"/>
</dbReference>
<keyword evidence="3" id="KW-0677">Repeat</keyword>
<feature type="region of interest" description="Disordered" evidence="7">
    <location>
        <begin position="356"/>
        <end position="376"/>
    </location>
</feature>
<evidence type="ECO:0000256" key="8">
    <source>
        <dbReference type="SAM" id="Phobius"/>
    </source>
</evidence>
<evidence type="ECO:0000256" key="2">
    <source>
        <dbReference type="ARBA" id="ARBA00022692"/>
    </source>
</evidence>
<dbReference type="OrthoDB" id="5353557at2759"/>
<feature type="transmembrane region" description="Helical" evidence="8">
    <location>
        <begin position="35"/>
        <end position="56"/>
    </location>
</feature>
<evidence type="ECO:0000313" key="10">
    <source>
        <dbReference type="EMBL" id="KKY25485.1"/>
    </source>
</evidence>
<feature type="region of interest" description="Disordered" evidence="7">
    <location>
        <begin position="406"/>
        <end position="498"/>
    </location>
</feature>
<sequence length="498" mass="54268">MGQDDTFLRVLASSGEGQEKRQATRLLRLLNKGKHWVLVTILLGNVIVNEALPIVLDRSLGHGVVAALLSTVLIVIFGEILPQSVCVRYGLPVGSWSAPFVLMLMYFLAPVAWPTAKLLDWALGKGTRGGLYKKSGLKALVSLHKQQLNSDEITILSSVLDMKDKTVGSIMTPIKDAFTLSVDDILDDRLIDYIISQGYSRIPIYRWTPNGEKDFIAMLLTRTLIKYDPRDEKRVRDFGLRRLPETRPEASCLDIINFFQEGKAHMVLISENPGGESGAVGIVTFEDVIEELIGEEIVDESDVFIDVHNAIRRIGPSPELQVINDPAINPTGFSSKRHLGADSPAAISMIELTPSGTAAASNTPSSSSYPTIPSPLTPTTSNGGIFESIVNTSGVQKLVLQFSSSLLPSSSSSNTPNNNNNNNNNPTTPITYTPIESHTPSPSDATTTGIIFNSSNRNSSKNTHTHRKQNNSNSSQTSSDYHSTAEQEDKDENEPLLT</sequence>
<dbReference type="EMBL" id="LCWF01000041">
    <property type="protein sequence ID" value="KKY25485.1"/>
    <property type="molecule type" value="Genomic_DNA"/>
</dbReference>
<keyword evidence="2 6" id="KW-0812">Transmembrane</keyword>
<dbReference type="GO" id="GO:0010960">
    <property type="term" value="P:magnesium ion homeostasis"/>
    <property type="evidence" value="ECO:0007669"/>
    <property type="project" value="InterPro"/>
</dbReference>
<comment type="subcellular location">
    <subcellularLocation>
        <location evidence="1">Membrane</location>
        <topology evidence="1">Multi-pass membrane protein</topology>
    </subcellularLocation>
</comment>
<feature type="compositionally biased region" description="Low complexity" evidence="7">
    <location>
        <begin position="356"/>
        <end position="371"/>
    </location>
</feature>
<accession>A0A0G2HAA3</accession>
<feature type="compositionally biased region" description="Low complexity" evidence="7">
    <location>
        <begin position="470"/>
        <end position="479"/>
    </location>
</feature>
<feature type="transmembrane region" description="Helical" evidence="8">
    <location>
        <begin position="62"/>
        <end position="81"/>
    </location>
</feature>
<dbReference type="PANTHER" id="PTHR12064:SF97">
    <property type="entry name" value="METAL TRANSPORTER CNNM-5"/>
    <property type="match status" value="1"/>
</dbReference>
<evidence type="ECO:0000256" key="1">
    <source>
        <dbReference type="ARBA" id="ARBA00004141"/>
    </source>
</evidence>
<dbReference type="SUPFAM" id="SSF54631">
    <property type="entry name" value="CBS-domain pair"/>
    <property type="match status" value="1"/>
</dbReference>
<gene>
    <name evidence="10" type="ORF">UCRPC4_g01749</name>
</gene>